<feature type="non-terminal residue" evidence="1">
    <location>
        <position position="160"/>
    </location>
</feature>
<accession>A0ABN9RZA4</accession>
<reference evidence="1" key="1">
    <citation type="submission" date="2023-10" db="EMBL/GenBank/DDBJ databases">
        <authorList>
            <person name="Chen Y."/>
            <person name="Shah S."/>
            <person name="Dougan E. K."/>
            <person name="Thang M."/>
            <person name="Chan C."/>
        </authorList>
    </citation>
    <scope>NUCLEOTIDE SEQUENCE [LARGE SCALE GENOMIC DNA]</scope>
</reference>
<keyword evidence="2" id="KW-1185">Reference proteome</keyword>
<evidence type="ECO:0000313" key="2">
    <source>
        <dbReference type="Proteomes" id="UP001189429"/>
    </source>
</evidence>
<protein>
    <submittedName>
        <fullName evidence="1">Uncharacterized protein</fullName>
    </submittedName>
</protein>
<proteinExistence type="predicted"/>
<gene>
    <name evidence="1" type="ORF">PCOR1329_LOCUS24403</name>
</gene>
<dbReference type="EMBL" id="CAUYUJ010008397">
    <property type="protein sequence ID" value="CAK0823829.1"/>
    <property type="molecule type" value="Genomic_DNA"/>
</dbReference>
<feature type="non-terminal residue" evidence="1">
    <location>
        <position position="1"/>
    </location>
</feature>
<organism evidence="1 2">
    <name type="scientific">Prorocentrum cordatum</name>
    <dbReference type="NCBI Taxonomy" id="2364126"/>
    <lineage>
        <taxon>Eukaryota</taxon>
        <taxon>Sar</taxon>
        <taxon>Alveolata</taxon>
        <taxon>Dinophyceae</taxon>
        <taxon>Prorocentrales</taxon>
        <taxon>Prorocentraceae</taxon>
        <taxon>Prorocentrum</taxon>
    </lineage>
</organism>
<evidence type="ECO:0000313" key="1">
    <source>
        <dbReference type="EMBL" id="CAK0823829.1"/>
    </source>
</evidence>
<sequence length="160" mass="16726">DGAHRGNNQRAAAAAFCALASPGALLPLAARRGGGAARPTGGGVRCGRQTRRVVNEAGFEVGVMMDPEEAERLGIKPFGDGGAEEAVRRPKFYTHGPCASPAASGHVVPCAGWRSAPRAERRRLAGLVLEGLRRHGFVVMEKLFDAADVAPLEAEAARHP</sequence>
<dbReference type="Proteomes" id="UP001189429">
    <property type="component" value="Unassembled WGS sequence"/>
</dbReference>
<name>A0ABN9RZA4_9DINO</name>
<comment type="caution">
    <text evidence="1">The sequence shown here is derived from an EMBL/GenBank/DDBJ whole genome shotgun (WGS) entry which is preliminary data.</text>
</comment>